<feature type="region of interest" description="Disordered" evidence="1">
    <location>
        <begin position="323"/>
        <end position="422"/>
    </location>
</feature>
<feature type="compositionally biased region" description="Basic and acidic residues" evidence="1">
    <location>
        <begin position="355"/>
        <end position="376"/>
    </location>
</feature>
<dbReference type="EMBL" id="QUTB01003109">
    <property type="protein sequence ID" value="RHY69578.1"/>
    <property type="molecule type" value="Genomic_DNA"/>
</dbReference>
<reference evidence="2 3" key="1">
    <citation type="submission" date="2018-08" db="EMBL/GenBank/DDBJ databases">
        <title>Aphanomyces genome sequencing and annotation.</title>
        <authorList>
            <person name="Minardi D."/>
            <person name="Oidtmann B."/>
            <person name="Van Der Giezen M."/>
            <person name="Studholme D.J."/>
        </authorList>
    </citation>
    <scope>NUCLEOTIDE SEQUENCE [LARGE SCALE GENOMIC DNA]</scope>
    <source>
        <strain evidence="2 3">Si</strain>
    </source>
</reference>
<gene>
    <name evidence="2" type="ORF">DYB34_010947</name>
</gene>
<accession>A0A418C9D5</accession>
<proteinExistence type="predicted"/>
<sequence>SAVTAGFFSLYTNETYCPTRIETDAYTISQAKLQVDKIRNDAKYSTDGYAGDALEQRLATVKRLEQDFTRKFLDEYIAESLAALRVQAKAFLFNSLTPILQQVIGSHASPFTLWAALMARHEAGTRDPMILFASLTQLKYSEDISAETLFTTLDDQINLIETATLPVNADALTAREGHVKTFELFRTLFYSNAFAANKDVWEAVCQLQFKAREDGSECTPIAIKATIRHTLNIASRRNLILSDQGSGDSESRRRQVAAAATYATPPIVLYATPSTSQPPLTYTAAAPSYESLPRWAHSNCHNYPFNSCFYSGSPEHRLPDCRTMRDDDSRNRIRAGVPKHVVDTHCRRKRASSRKIIDDHTQHHRRDRDDYDDNHGNDQGPNSSYPKRHRDDSSFVCRTSHERSGLSARSPSRKRRCDDDRGRPYRRSMPDFVVISVSADDVFVRTDWTLPDVGVADYSMDRAVSGMRALARSVEQYARMEECRAPRSELLRQYLDGVEVAVDVLIDMRPWRASAMEFAEFCGERKYCGEIIADMRVAPLQEATIWEYVGLWWARLVRKVPVPNAFHYQQKLVEHLANFAKCRAELPRLGRDFVHQISEYCRSRDREHGEDHGMPRSDTRGHQGPNESPSPRTRGAADANADVAHDVLMRLVALEARSAQHDAVAARLSAVERKVKGHRVTRLEHDAVLERLATVERLMQVTPPTLGSEAEVLHRLSRAEATLKRHPKPQHLEEWRVRAEVVAGATKSAVGDLHGRVVKVELALQQLQEDQRDTLKSVREESQRLCDVTRRVVELEVRVEHLLDTAPHPTARPRRR</sequence>
<dbReference type="VEuPathDB" id="FungiDB:H257_15503"/>
<evidence type="ECO:0000256" key="1">
    <source>
        <dbReference type="SAM" id="MobiDB-lite"/>
    </source>
</evidence>
<name>A0A418C9D5_APHAT</name>
<evidence type="ECO:0000313" key="3">
    <source>
        <dbReference type="Proteomes" id="UP000283543"/>
    </source>
</evidence>
<organism evidence="2 3">
    <name type="scientific">Aphanomyces astaci</name>
    <name type="common">Crayfish plague agent</name>
    <dbReference type="NCBI Taxonomy" id="112090"/>
    <lineage>
        <taxon>Eukaryota</taxon>
        <taxon>Sar</taxon>
        <taxon>Stramenopiles</taxon>
        <taxon>Oomycota</taxon>
        <taxon>Saprolegniomycetes</taxon>
        <taxon>Saprolegniales</taxon>
        <taxon>Verrucalvaceae</taxon>
        <taxon>Aphanomyces</taxon>
    </lineage>
</organism>
<protein>
    <submittedName>
        <fullName evidence="2">Uncharacterized protein</fullName>
    </submittedName>
</protein>
<dbReference type="Proteomes" id="UP000283543">
    <property type="component" value="Unassembled WGS sequence"/>
</dbReference>
<comment type="caution">
    <text evidence="2">The sequence shown here is derived from an EMBL/GenBank/DDBJ whole genome shotgun (WGS) entry which is preliminary data.</text>
</comment>
<dbReference type="VEuPathDB" id="FungiDB:H257_04788"/>
<feature type="compositionally biased region" description="Basic and acidic residues" evidence="1">
    <location>
        <begin position="389"/>
        <end position="404"/>
    </location>
</feature>
<feature type="compositionally biased region" description="Basic and acidic residues" evidence="1">
    <location>
        <begin position="604"/>
        <end position="621"/>
    </location>
</feature>
<feature type="non-terminal residue" evidence="2">
    <location>
        <position position="1"/>
    </location>
</feature>
<dbReference type="AlphaFoldDB" id="A0A418C9D5"/>
<evidence type="ECO:0000313" key="2">
    <source>
        <dbReference type="EMBL" id="RHY69578.1"/>
    </source>
</evidence>
<feature type="region of interest" description="Disordered" evidence="1">
    <location>
        <begin position="604"/>
        <end position="638"/>
    </location>
</feature>